<evidence type="ECO:0000313" key="2">
    <source>
        <dbReference type="Proteomes" id="UP000280792"/>
    </source>
</evidence>
<proteinExistence type="predicted"/>
<sequence length="316" mass="35630">MLHAIINNKAGRILVKEESIPLRQVYKEREDMITAAVFSRLPYLSEPTLQLLLETFLPDISTALSTLSGVEFWPRFSSTIQNQVEPDLILHFEGLKVVVEVKRPRDGLQHAEQWYRELEALPEDYWLGDLIFWAVGGDPSHNQELIAGLAVRLEEDEKISRSVPLFASDWISIAKGIDRLLRSDGPMTKADSVVLGDILSALELYAVQYREFKIADLCDSRLRGVAEAKCLAGWGLSMGDKKKPVVGSRADFKALPGLDDFEGLQRPIWGEWRKGIEQKRRSGEHFPGWDALQHYSPIADASFTAIKKMKSRSNGL</sequence>
<keyword evidence="2" id="KW-1185">Reference proteome</keyword>
<dbReference type="EMBL" id="QWEZ01000002">
    <property type="protein sequence ID" value="RRJ82602.1"/>
    <property type="molecule type" value="Genomic_DNA"/>
</dbReference>
<gene>
    <name evidence="1" type="ORF">D0544_12105</name>
</gene>
<dbReference type="Proteomes" id="UP000280792">
    <property type="component" value="Unassembled WGS sequence"/>
</dbReference>
<protein>
    <submittedName>
        <fullName evidence="1">Uncharacterized protein</fullName>
    </submittedName>
</protein>
<organism evidence="1 2">
    <name type="scientific">Aestuariirhabdus litorea</name>
    <dbReference type="NCBI Taxonomy" id="2528527"/>
    <lineage>
        <taxon>Bacteria</taxon>
        <taxon>Pseudomonadati</taxon>
        <taxon>Pseudomonadota</taxon>
        <taxon>Gammaproteobacteria</taxon>
        <taxon>Oceanospirillales</taxon>
        <taxon>Aestuariirhabdaceae</taxon>
        <taxon>Aestuariirhabdus</taxon>
    </lineage>
</organism>
<reference evidence="1 2" key="1">
    <citation type="submission" date="2018-08" db="EMBL/GenBank/DDBJ databases">
        <authorList>
            <person name="Khan S.A."/>
        </authorList>
    </citation>
    <scope>NUCLEOTIDE SEQUENCE [LARGE SCALE GENOMIC DNA]</scope>
    <source>
        <strain evidence="1 2">GTF-13</strain>
    </source>
</reference>
<comment type="caution">
    <text evidence="1">The sequence shown here is derived from an EMBL/GenBank/DDBJ whole genome shotgun (WGS) entry which is preliminary data.</text>
</comment>
<dbReference type="AlphaFoldDB" id="A0A3P3VIV3"/>
<reference evidence="1 2" key="2">
    <citation type="submission" date="2018-12" db="EMBL/GenBank/DDBJ databases">
        <title>Simiduia agarivorans gen. nov., sp. nov., a marine, agarolytic bacterium isolated from shallow coastal water from Keelung, Taiwan.</title>
        <authorList>
            <person name="Shieh W.Y."/>
        </authorList>
    </citation>
    <scope>NUCLEOTIDE SEQUENCE [LARGE SCALE GENOMIC DNA]</scope>
    <source>
        <strain evidence="1 2">GTF-13</strain>
    </source>
</reference>
<accession>A0A3P3VIV3</accession>
<name>A0A3P3VIV3_9GAMM</name>
<evidence type="ECO:0000313" key="1">
    <source>
        <dbReference type="EMBL" id="RRJ82602.1"/>
    </source>
</evidence>
<dbReference type="RefSeq" id="WP_125016488.1">
    <property type="nucleotide sequence ID" value="NZ_QWEZ01000002.1"/>
</dbReference>